<evidence type="ECO:0000256" key="2">
    <source>
        <dbReference type="ARBA" id="ARBA00022670"/>
    </source>
</evidence>
<evidence type="ECO:0000256" key="4">
    <source>
        <dbReference type="ARBA" id="ARBA00022825"/>
    </source>
</evidence>
<dbReference type="PROSITE" id="PS00138">
    <property type="entry name" value="SUBTILASE_SER"/>
    <property type="match status" value="1"/>
</dbReference>
<dbReference type="InterPro" id="IPR050131">
    <property type="entry name" value="Peptidase_S8_subtilisin-like"/>
</dbReference>
<keyword evidence="8" id="KW-1185">Reference proteome</keyword>
<dbReference type="PANTHER" id="PTHR43806">
    <property type="entry name" value="PEPTIDASE S8"/>
    <property type="match status" value="1"/>
</dbReference>
<evidence type="ECO:0000313" key="8">
    <source>
        <dbReference type="Proteomes" id="UP000569732"/>
    </source>
</evidence>
<dbReference type="InterPro" id="IPR036852">
    <property type="entry name" value="Peptidase_S8/S53_dom_sf"/>
</dbReference>
<evidence type="ECO:0000256" key="5">
    <source>
        <dbReference type="PROSITE-ProRule" id="PRU01240"/>
    </source>
</evidence>
<dbReference type="GO" id="GO:0004252">
    <property type="term" value="F:serine-type endopeptidase activity"/>
    <property type="evidence" value="ECO:0007669"/>
    <property type="project" value="InterPro"/>
</dbReference>
<evidence type="ECO:0000259" key="6">
    <source>
        <dbReference type="Pfam" id="PF00082"/>
    </source>
</evidence>
<dbReference type="PANTHER" id="PTHR43806:SF11">
    <property type="entry name" value="CEREVISIN-RELATED"/>
    <property type="match status" value="1"/>
</dbReference>
<comment type="caution">
    <text evidence="7">The sequence shown here is derived from an EMBL/GenBank/DDBJ whole genome shotgun (WGS) entry which is preliminary data.</text>
</comment>
<dbReference type="Pfam" id="PF00082">
    <property type="entry name" value="Peptidase_S8"/>
    <property type="match status" value="1"/>
</dbReference>
<feature type="domain" description="Peptidase S8/S53" evidence="6">
    <location>
        <begin position="7"/>
        <end position="95"/>
    </location>
</feature>
<dbReference type="AlphaFoldDB" id="A0A853I7M1"/>
<gene>
    <name evidence="7" type="ORF">H0A36_25160</name>
</gene>
<comment type="caution">
    <text evidence="5">Lacks conserved residue(s) required for the propagation of feature annotation.</text>
</comment>
<comment type="similarity">
    <text evidence="1 5">Belongs to the peptidase S8 family.</text>
</comment>
<reference evidence="7 8" key="1">
    <citation type="submission" date="2020-07" db="EMBL/GenBank/DDBJ databases">
        <title>Endozoicomonas sp. nov., isolated from sediment.</title>
        <authorList>
            <person name="Gu T."/>
        </authorList>
    </citation>
    <scope>NUCLEOTIDE SEQUENCE [LARGE SCALE GENOMIC DNA]</scope>
    <source>
        <strain evidence="7 8">SM1973</strain>
    </source>
</reference>
<dbReference type="InterPro" id="IPR023828">
    <property type="entry name" value="Peptidase_S8_Ser-AS"/>
</dbReference>
<keyword evidence="2" id="KW-0645">Protease</keyword>
<evidence type="ECO:0000256" key="1">
    <source>
        <dbReference type="ARBA" id="ARBA00011073"/>
    </source>
</evidence>
<dbReference type="Proteomes" id="UP000569732">
    <property type="component" value="Unassembled WGS sequence"/>
</dbReference>
<sequence length="196" mass="21470">ISPGVRLNNWLEVGASAAQAEKLAADFSNYGKQTVDLFAPGDDILSTIPKNKYKKLGGTSMAAPVVSGVAALALSQYPELDIQTLKQYLLNTVRTYPDLQIIKPGTKYEKVNFSGLSATGGIVDTYSLMKALNSDYSINSSSNSHCETKINDIYSGYTDDPRALENCIVKTNISSQQNNKYFIFLYLLALKRSSYL</sequence>
<keyword evidence="3" id="KW-0378">Hydrolase</keyword>
<proteinExistence type="inferred from homology"/>
<keyword evidence="4" id="KW-0720">Serine protease</keyword>
<accession>A0A853I7M1</accession>
<dbReference type="SUPFAM" id="SSF52743">
    <property type="entry name" value="Subtilisin-like"/>
    <property type="match status" value="1"/>
</dbReference>
<dbReference type="EMBL" id="JACCKB010000074">
    <property type="protein sequence ID" value="NYZ69313.1"/>
    <property type="molecule type" value="Genomic_DNA"/>
</dbReference>
<feature type="non-terminal residue" evidence="7">
    <location>
        <position position="1"/>
    </location>
</feature>
<name>A0A853I7M1_9GAMM</name>
<evidence type="ECO:0000313" key="7">
    <source>
        <dbReference type="EMBL" id="NYZ69313.1"/>
    </source>
</evidence>
<dbReference type="GO" id="GO:0006508">
    <property type="term" value="P:proteolysis"/>
    <property type="evidence" value="ECO:0007669"/>
    <property type="project" value="UniProtKB-KW"/>
</dbReference>
<dbReference type="InterPro" id="IPR000209">
    <property type="entry name" value="Peptidase_S8/S53_dom"/>
</dbReference>
<dbReference type="RefSeq" id="WP_180571309.1">
    <property type="nucleotide sequence ID" value="NZ_JACCKB010000074.1"/>
</dbReference>
<dbReference type="Gene3D" id="3.40.50.200">
    <property type="entry name" value="Peptidase S8/S53 domain"/>
    <property type="match status" value="1"/>
</dbReference>
<organism evidence="7 8">
    <name type="scientific">Spartinivicinus marinus</name>
    <dbReference type="NCBI Taxonomy" id="2994442"/>
    <lineage>
        <taxon>Bacteria</taxon>
        <taxon>Pseudomonadati</taxon>
        <taxon>Pseudomonadota</taxon>
        <taxon>Gammaproteobacteria</taxon>
        <taxon>Oceanospirillales</taxon>
        <taxon>Zooshikellaceae</taxon>
        <taxon>Spartinivicinus</taxon>
    </lineage>
</organism>
<protein>
    <submittedName>
        <fullName evidence="7">S8 family serine peptidase</fullName>
    </submittedName>
</protein>
<dbReference type="PROSITE" id="PS51892">
    <property type="entry name" value="SUBTILASE"/>
    <property type="match status" value="1"/>
</dbReference>
<evidence type="ECO:0000256" key="3">
    <source>
        <dbReference type="ARBA" id="ARBA00022801"/>
    </source>
</evidence>